<reference evidence="2 3" key="1">
    <citation type="submission" date="2017-11" db="EMBL/GenBank/DDBJ databases">
        <title>De-novo sequencing of pomegranate (Punica granatum L.) genome.</title>
        <authorList>
            <person name="Akparov Z."/>
            <person name="Amiraslanov A."/>
            <person name="Hajiyeva S."/>
            <person name="Abbasov M."/>
            <person name="Kaur K."/>
            <person name="Hamwieh A."/>
            <person name="Solovyev V."/>
            <person name="Salamov A."/>
            <person name="Braich B."/>
            <person name="Kosarev P."/>
            <person name="Mahmoud A."/>
            <person name="Hajiyev E."/>
            <person name="Babayeva S."/>
            <person name="Izzatullayeva V."/>
            <person name="Mammadov A."/>
            <person name="Mammadov A."/>
            <person name="Sharifova S."/>
            <person name="Ojaghi J."/>
            <person name="Eynullazada K."/>
            <person name="Bayramov B."/>
            <person name="Abdulazimova A."/>
            <person name="Shahmuradov I."/>
        </authorList>
    </citation>
    <scope>NUCLEOTIDE SEQUENCE [LARGE SCALE GENOMIC DNA]</scope>
    <source>
        <strain evidence="3">cv. AG2017</strain>
        <tissue evidence="2">Leaf</tissue>
    </source>
</reference>
<evidence type="ECO:0000256" key="1">
    <source>
        <dbReference type="SAM" id="MobiDB-lite"/>
    </source>
</evidence>
<feature type="region of interest" description="Disordered" evidence="1">
    <location>
        <begin position="136"/>
        <end position="184"/>
    </location>
</feature>
<proteinExistence type="predicted"/>
<gene>
    <name evidence="2" type="ORF">CRG98_030446</name>
</gene>
<dbReference type="EMBL" id="PGOL01002272">
    <property type="protein sequence ID" value="PKI49168.1"/>
    <property type="molecule type" value="Genomic_DNA"/>
</dbReference>
<dbReference type="Proteomes" id="UP000233551">
    <property type="component" value="Unassembled WGS sequence"/>
</dbReference>
<protein>
    <submittedName>
        <fullName evidence="2">Uncharacterized protein</fullName>
    </submittedName>
</protein>
<name>A0A2I0IYT7_PUNGR</name>
<sequence length="184" mass="19584">MGDRPISQSAPMGAAKWAVPVFTIYLVHPAKTEKLETILAFLKDLKKIERESGLRLPIGDPDPESTRVSNQRSSIDSELGPPIGDHDHSTGVASDLYGPWRPRIDGGLQVGAVPPPGLPVPIEVAGDPGGVVVVPDWRPRPRIDRGPSSHNPRSIQDRGRQLAIPTLPPRLSGSSVGTSKPDGG</sequence>
<evidence type="ECO:0000313" key="2">
    <source>
        <dbReference type="EMBL" id="PKI49168.1"/>
    </source>
</evidence>
<feature type="region of interest" description="Disordered" evidence="1">
    <location>
        <begin position="54"/>
        <end position="98"/>
    </location>
</feature>
<comment type="caution">
    <text evidence="2">The sequence shown here is derived from an EMBL/GenBank/DDBJ whole genome shotgun (WGS) entry which is preliminary data.</text>
</comment>
<accession>A0A2I0IYT7</accession>
<feature type="compositionally biased region" description="Basic and acidic residues" evidence="1">
    <location>
        <begin position="137"/>
        <end position="147"/>
    </location>
</feature>
<evidence type="ECO:0000313" key="3">
    <source>
        <dbReference type="Proteomes" id="UP000233551"/>
    </source>
</evidence>
<feature type="compositionally biased region" description="Polar residues" evidence="1">
    <location>
        <begin position="66"/>
        <end position="76"/>
    </location>
</feature>
<keyword evidence="3" id="KW-1185">Reference proteome</keyword>
<organism evidence="2 3">
    <name type="scientific">Punica granatum</name>
    <name type="common">Pomegranate</name>
    <dbReference type="NCBI Taxonomy" id="22663"/>
    <lineage>
        <taxon>Eukaryota</taxon>
        <taxon>Viridiplantae</taxon>
        <taxon>Streptophyta</taxon>
        <taxon>Embryophyta</taxon>
        <taxon>Tracheophyta</taxon>
        <taxon>Spermatophyta</taxon>
        <taxon>Magnoliopsida</taxon>
        <taxon>eudicotyledons</taxon>
        <taxon>Gunneridae</taxon>
        <taxon>Pentapetalae</taxon>
        <taxon>rosids</taxon>
        <taxon>malvids</taxon>
        <taxon>Myrtales</taxon>
        <taxon>Lythraceae</taxon>
        <taxon>Punica</taxon>
    </lineage>
</organism>
<dbReference type="AlphaFoldDB" id="A0A2I0IYT7"/>